<accession>A0AAV1PTP1</accession>
<dbReference type="EMBL" id="CAWUFR010000268">
    <property type="protein sequence ID" value="CAK6974685.1"/>
    <property type="molecule type" value="Genomic_DNA"/>
</dbReference>
<feature type="compositionally biased region" description="Basic and acidic residues" evidence="1">
    <location>
        <begin position="63"/>
        <end position="73"/>
    </location>
</feature>
<organism evidence="2 3">
    <name type="scientific">Scomber scombrus</name>
    <name type="common">Atlantic mackerel</name>
    <name type="synonym">Scomber vernalis</name>
    <dbReference type="NCBI Taxonomy" id="13677"/>
    <lineage>
        <taxon>Eukaryota</taxon>
        <taxon>Metazoa</taxon>
        <taxon>Chordata</taxon>
        <taxon>Craniata</taxon>
        <taxon>Vertebrata</taxon>
        <taxon>Euteleostomi</taxon>
        <taxon>Actinopterygii</taxon>
        <taxon>Neopterygii</taxon>
        <taxon>Teleostei</taxon>
        <taxon>Neoteleostei</taxon>
        <taxon>Acanthomorphata</taxon>
        <taxon>Pelagiaria</taxon>
        <taxon>Scombriformes</taxon>
        <taxon>Scombridae</taxon>
        <taxon>Scomber</taxon>
    </lineage>
</organism>
<keyword evidence="3" id="KW-1185">Reference proteome</keyword>
<protein>
    <submittedName>
        <fullName evidence="2">Uncharacterized protein</fullName>
    </submittedName>
</protein>
<evidence type="ECO:0000256" key="1">
    <source>
        <dbReference type="SAM" id="MobiDB-lite"/>
    </source>
</evidence>
<reference evidence="2 3" key="1">
    <citation type="submission" date="2024-01" db="EMBL/GenBank/DDBJ databases">
        <authorList>
            <person name="Alioto T."/>
            <person name="Alioto T."/>
            <person name="Gomez Garrido J."/>
        </authorList>
    </citation>
    <scope>NUCLEOTIDE SEQUENCE [LARGE SCALE GENOMIC DNA]</scope>
</reference>
<evidence type="ECO:0000313" key="2">
    <source>
        <dbReference type="EMBL" id="CAK6974685.1"/>
    </source>
</evidence>
<feature type="region of interest" description="Disordered" evidence="1">
    <location>
        <begin position="57"/>
        <end position="96"/>
    </location>
</feature>
<proteinExistence type="predicted"/>
<dbReference type="AlphaFoldDB" id="A0AAV1PTP1"/>
<name>A0AAV1PTP1_SCOSC</name>
<comment type="caution">
    <text evidence="2">The sequence shown here is derived from an EMBL/GenBank/DDBJ whole genome shotgun (WGS) entry which is preliminary data.</text>
</comment>
<sequence>MTTEGVCRSAGRHSEQYTATDGTPSFIYSAVTDVSVALESNNCWRYTFSKVKVKPSSQSAAHSHLEKHQEEKLQAASKKKRPNRRSSTSAELSDCYRDPFSRRTSCQTCRSQQRPGRTESGHEIFMLHTRGRLLVGAAPSLRYWTLLRDQLMPTSREYG</sequence>
<dbReference type="Proteomes" id="UP001314229">
    <property type="component" value="Unassembled WGS sequence"/>
</dbReference>
<gene>
    <name evidence="2" type="ORF">FSCOSCO3_A018422</name>
</gene>
<evidence type="ECO:0000313" key="3">
    <source>
        <dbReference type="Proteomes" id="UP001314229"/>
    </source>
</evidence>